<dbReference type="Pfam" id="PF21787">
    <property type="entry name" value="TNP-like_RNaseH_N"/>
    <property type="match status" value="1"/>
</dbReference>
<accession>A0ABY7FC61</accession>
<sequence>MTFSSPDKENRNPSADDKDDDNIVRIKHLLKHANPELVSLFVEQSKDVSCDPRGRRWSKSFIGTCLELYNRSPHIYEILVSSKILEAKRRNLPDEEMTGGLIFDEMSIQSDLQISKNGDVVELVGFKDLGEEGHMCNTLRKGSGGRKLGTHNLKLLFLGITGFRFPFAHFITDNVQASELYGLFWKSVQYLKTCGFKVLHTCMDGAVKKVKYLTVLCSSLKIHHTLFQFSVTRDLILSQTDTLQQLISGVVARKGSFMNFIPDCGGGMIYRGLKFITRRPEDAVALDIATAS</sequence>
<protein>
    <recommendedName>
        <fullName evidence="1">Transposable element P transposase-like RNase H domain-containing protein</fullName>
    </recommendedName>
</protein>
<dbReference type="InterPro" id="IPR048365">
    <property type="entry name" value="TNP-like_RNaseH_N"/>
</dbReference>
<name>A0ABY7FC61_MYAAR</name>
<proteinExistence type="predicted"/>
<gene>
    <name evidence="2" type="ORF">MAR_000204</name>
</gene>
<keyword evidence="3" id="KW-1185">Reference proteome</keyword>
<evidence type="ECO:0000313" key="2">
    <source>
        <dbReference type="EMBL" id="WAR18366.1"/>
    </source>
</evidence>
<evidence type="ECO:0000313" key="3">
    <source>
        <dbReference type="Proteomes" id="UP001164746"/>
    </source>
</evidence>
<dbReference type="EMBL" id="CP111022">
    <property type="protein sequence ID" value="WAR18366.1"/>
    <property type="molecule type" value="Genomic_DNA"/>
</dbReference>
<reference evidence="2" key="1">
    <citation type="submission" date="2022-11" db="EMBL/GenBank/DDBJ databases">
        <title>Centuries of genome instability and evolution in soft-shell clam transmissible cancer (bioRxiv).</title>
        <authorList>
            <person name="Hart S.F.M."/>
            <person name="Yonemitsu M.A."/>
            <person name="Giersch R.M."/>
            <person name="Beal B.F."/>
            <person name="Arriagada G."/>
            <person name="Davis B.W."/>
            <person name="Ostrander E.A."/>
            <person name="Goff S.P."/>
            <person name="Metzger M.J."/>
        </authorList>
    </citation>
    <scope>NUCLEOTIDE SEQUENCE</scope>
    <source>
        <strain evidence="2">MELC-2E11</strain>
        <tissue evidence="2">Siphon/mantle</tissue>
    </source>
</reference>
<dbReference type="Proteomes" id="UP001164746">
    <property type="component" value="Chromosome 11"/>
</dbReference>
<evidence type="ECO:0000259" key="1">
    <source>
        <dbReference type="Pfam" id="PF21787"/>
    </source>
</evidence>
<feature type="domain" description="Transposable element P transposase-like RNase H" evidence="1">
    <location>
        <begin position="84"/>
        <end position="215"/>
    </location>
</feature>
<organism evidence="2 3">
    <name type="scientific">Mya arenaria</name>
    <name type="common">Soft-shell clam</name>
    <dbReference type="NCBI Taxonomy" id="6604"/>
    <lineage>
        <taxon>Eukaryota</taxon>
        <taxon>Metazoa</taxon>
        <taxon>Spiralia</taxon>
        <taxon>Lophotrochozoa</taxon>
        <taxon>Mollusca</taxon>
        <taxon>Bivalvia</taxon>
        <taxon>Autobranchia</taxon>
        <taxon>Heteroconchia</taxon>
        <taxon>Euheterodonta</taxon>
        <taxon>Imparidentia</taxon>
        <taxon>Neoheterodontei</taxon>
        <taxon>Myida</taxon>
        <taxon>Myoidea</taxon>
        <taxon>Myidae</taxon>
        <taxon>Mya</taxon>
    </lineage>
</organism>